<comment type="caution">
    <text evidence="2">The sequence shown here is derived from an EMBL/GenBank/DDBJ whole genome shotgun (WGS) entry which is preliminary data.</text>
</comment>
<organism evidence="2 3">
    <name type="scientific">Inquilinus limosus</name>
    <dbReference type="NCBI Taxonomy" id="171674"/>
    <lineage>
        <taxon>Bacteria</taxon>
        <taxon>Pseudomonadati</taxon>
        <taxon>Pseudomonadota</taxon>
        <taxon>Alphaproteobacteria</taxon>
        <taxon>Rhodospirillales</taxon>
        <taxon>Rhodospirillaceae</taxon>
        <taxon>Inquilinus</taxon>
    </lineage>
</organism>
<feature type="non-terminal residue" evidence="2">
    <location>
        <position position="1"/>
    </location>
</feature>
<protein>
    <submittedName>
        <fullName evidence="2">Uncharacterized protein</fullName>
    </submittedName>
</protein>
<dbReference type="EMBL" id="JAEKLZ010000475">
    <property type="protein sequence ID" value="MBW8728986.1"/>
    <property type="molecule type" value="Genomic_DNA"/>
</dbReference>
<sequence length="125" mass="13914">DRVEDRPVGSVIAGLACGLRLSEQWHRRATDWSDQPFPPPPAGTPAESRGRRRARVHELMRHTINGIAPDRIPILQAGLEARLKEPDVEMLIDTEPPMRAARRLCASLGIDFDAAHREPKEPDTG</sequence>
<accession>A0A952FVH4</accession>
<feature type="region of interest" description="Disordered" evidence="1">
    <location>
        <begin position="28"/>
        <end position="53"/>
    </location>
</feature>
<proteinExistence type="predicted"/>
<gene>
    <name evidence="2" type="ORF">JF625_28040</name>
</gene>
<dbReference type="Proteomes" id="UP000700706">
    <property type="component" value="Unassembled WGS sequence"/>
</dbReference>
<evidence type="ECO:0000313" key="2">
    <source>
        <dbReference type="EMBL" id="MBW8728986.1"/>
    </source>
</evidence>
<name>A0A952FVH4_9PROT</name>
<evidence type="ECO:0000313" key="3">
    <source>
        <dbReference type="Proteomes" id="UP000700706"/>
    </source>
</evidence>
<dbReference type="AlphaFoldDB" id="A0A952FVH4"/>
<evidence type="ECO:0000256" key="1">
    <source>
        <dbReference type="SAM" id="MobiDB-lite"/>
    </source>
</evidence>
<reference evidence="2" key="1">
    <citation type="submission" date="2020-06" db="EMBL/GenBank/DDBJ databases">
        <title>Stable isotope informed genome-resolved metagenomics uncovers potential trophic interactions in rhizosphere soil.</title>
        <authorList>
            <person name="Starr E.P."/>
            <person name="Shi S."/>
            <person name="Blazewicz S.J."/>
            <person name="Koch B.J."/>
            <person name="Probst A.J."/>
            <person name="Hungate B.A."/>
            <person name="Pett-Ridge J."/>
            <person name="Firestone M.K."/>
            <person name="Banfield J.F."/>
        </authorList>
    </citation>
    <scope>NUCLEOTIDE SEQUENCE</scope>
    <source>
        <strain evidence="2">YM_69_17</strain>
    </source>
</reference>